<evidence type="ECO:0000256" key="7">
    <source>
        <dbReference type="SAM" id="Phobius"/>
    </source>
</evidence>
<dbReference type="Proteomes" id="UP000189677">
    <property type="component" value="Chromosome"/>
</dbReference>
<protein>
    <recommendedName>
        <fullName evidence="8">Peptidase M48 domain-containing protein</fullName>
    </recommendedName>
</protein>
<dbReference type="Gene3D" id="3.30.2010.10">
    <property type="entry name" value="Metalloproteases ('zincins'), catalytic domain"/>
    <property type="match status" value="1"/>
</dbReference>
<evidence type="ECO:0000256" key="3">
    <source>
        <dbReference type="ARBA" id="ARBA00022801"/>
    </source>
</evidence>
<keyword evidence="3 6" id="KW-0378">Hydrolase</keyword>
<evidence type="ECO:0000256" key="2">
    <source>
        <dbReference type="ARBA" id="ARBA00022723"/>
    </source>
</evidence>
<dbReference type="OrthoDB" id="4889053at2"/>
<organism evidence="9 10">
    <name type="scientific">Streptomyces niveus</name>
    <name type="common">Streptomyces spheroides</name>
    <dbReference type="NCBI Taxonomy" id="193462"/>
    <lineage>
        <taxon>Bacteria</taxon>
        <taxon>Bacillati</taxon>
        <taxon>Actinomycetota</taxon>
        <taxon>Actinomycetes</taxon>
        <taxon>Kitasatosporales</taxon>
        <taxon>Streptomycetaceae</taxon>
        <taxon>Streptomyces</taxon>
    </lineage>
</organism>
<keyword evidence="2" id="KW-0479">Metal-binding</keyword>
<feature type="transmembrane region" description="Helical" evidence="7">
    <location>
        <begin position="199"/>
        <end position="216"/>
    </location>
</feature>
<dbReference type="Pfam" id="PF01435">
    <property type="entry name" value="Peptidase_M48"/>
    <property type="match status" value="1"/>
</dbReference>
<dbReference type="GO" id="GO:0006508">
    <property type="term" value="P:proteolysis"/>
    <property type="evidence" value="ECO:0007669"/>
    <property type="project" value="UniProtKB-KW"/>
</dbReference>
<dbReference type="InterPro" id="IPR001915">
    <property type="entry name" value="Peptidase_M48"/>
</dbReference>
<keyword evidence="7" id="KW-0472">Membrane</keyword>
<comment type="cofactor">
    <cofactor evidence="6">
        <name>Zn(2+)</name>
        <dbReference type="ChEBI" id="CHEBI:29105"/>
    </cofactor>
    <text evidence="6">Binds 1 zinc ion per subunit.</text>
</comment>
<dbReference type="EMBL" id="CP018047">
    <property type="protein sequence ID" value="AQU65008.1"/>
    <property type="molecule type" value="Genomic_DNA"/>
</dbReference>
<evidence type="ECO:0000256" key="5">
    <source>
        <dbReference type="ARBA" id="ARBA00023049"/>
    </source>
</evidence>
<dbReference type="RefSeq" id="WP_078073487.1">
    <property type="nucleotide sequence ID" value="NZ_CP018047.1"/>
</dbReference>
<evidence type="ECO:0000256" key="6">
    <source>
        <dbReference type="RuleBase" id="RU003983"/>
    </source>
</evidence>
<evidence type="ECO:0000313" key="10">
    <source>
        <dbReference type="Proteomes" id="UP000189677"/>
    </source>
</evidence>
<keyword evidence="7" id="KW-1133">Transmembrane helix</keyword>
<evidence type="ECO:0000259" key="8">
    <source>
        <dbReference type="Pfam" id="PF01435"/>
    </source>
</evidence>
<name>A0A1U9QL57_STRNV</name>
<reference evidence="9 10" key="1">
    <citation type="submission" date="2016-11" db="EMBL/GenBank/DDBJ databases">
        <title>Complete genome sequence of Streptomyces niveus SCSIO 3406.</title>
        <authorList>
            <person name="Zhu Q."/>
            <person name="Cheng W."/>
            <person name="Song Y."/>
            <person name="Li Q."/>
            <person name="Ju J."/>
        </authorList>
    </citation>
    <scope>NUCLEOTIDE SEQUENCE [LARGE SCALE GENOMIC DNA]</scope>
    <source>
        <strain evidence="9 10">SCSIO 3406</strain>
    </source>
</reference>
<dbReference type="GO" id="GO:0046872">
    <property type="term" value="F:metal ion binding"/>
    <property type="evidence" value="ECO:0007669"/>
    <property type="project" value="UniProtKB-KW"/>
</dbReference>
<keyword evidence="1 6" id="KW-0645">Protease</keyword>
<evidence type="ECO:0000256" key="4">
    <source>
        <dbReference type="ARBA" id="ARBA00022833"/>
    </source>
</evidence>
<keyword evidence="5 6" id="KW-0482">Metalloprotease</keyword>
<accession>A0A1U9QL57</accession>
<feature type="transmembrane region" description="Helical" evidence="7">
    <location>
        <begin position="153"/>
        <end position="179"/>
    </location>
</feature>
<keyword evidence="7" id="KW-0812">Transmembrane</keyword>
<feature type="domain" description="Peptidase M48" evidence="8">
    <location>
        <begin position="78"/>
        <end position="275"/>
    </location>
</feature>
<evidence type="ECO:0000313" key="9">
    <source>
        <dbReference type="EMBL" id="AQU65008.1"/>
    </source>
</evidence>
<evidence type="ECO:0000256" key="1">
    <source>
        <dbReference type="ARBA" id="ARBA00022670"/>
    </source>
</evidence>
<dbReference type="GO" id="GO:0004222">
    <property type="term" value="F:metalloendopeptidase activity"/>
    <property type="evidence" value="ECO:0007669"/>
    <property type="project" value="InterPro"/>
</dbReference>
<gene>
    <name evidence="9" type="ORF">BBN63_00750</name>
</gene>
<dbReference type="KEGG" id="snw:BBN63_00750"/>
<sequence>MGLRFHQELVACRADGARTALYATLLCTAGVAVAAVLLYRWLPRWRQRKDRLPELYSAQRIAAAVEGDSGDDERLAHLARLVRRAKLPRDRLPGFVCNPRALSAGAVTFGSVGRYTVCLNVGLLPKRTTEDRAHFDAVVLHELAHVRNRDVDLAYLAVALWRVFLTAVLLPCLALNAALVLHDRFQGIERAYWDGYEPGAKTALLAVVLTALVYVARADILRHRELVADRDAVFESGSDREVWSKQAESRSAASPRLRLPRFLRNHSTWSERLAEMVQRDMLTAREMTVSKVRSGRIRRRAMRGRAPKPVA</sequence>
<keyword evidence="4 6" id="KW-0862">Zinc</keyword>
<proteinExistence type="inferred from homology"/>
<feature type="transmembrane region" description="Helical" evidence="7">
    <location>
        <begin position="20"/>
        <end position="42"/>
    </location>
</feature>
<keyword evidence="10" id="KW-1185">Reference proteome</keyword>
<comment type="similarity">
    <text evidence="6">Belongs to the peptidase M48 family.</text>
</comment>
<dbReference type="AlphaFoldDB" id="A0A1U9QL57"/>